<keyword evidence="2" id="KW-1015">Disulfide bond</keyword>
<name>A0ABN9RFG7_9DINO</name>
<dbReference type="InterPro" id="IPR050430">
    <property type="entry name" value="Peptidase_S1"/>
</dbReference>
<comment type="caution">
    <text evidence="4">The sequence shown here is derived from an EMBL/GenBank/DDBJ whole genome shotgun (WGS) entry which is preliminary data.</text>
</comment>
<dbReference type="Gene3D" id="2.40.10.10">
    <property type="entry name" value="Trypsin-like serine proteases"/>
    <property type="match status" value="2"/>
</dbReference>
<reference evidence="4" key="1">
    <citation type="submission" date="2023-10" db="EMBL/GenBank/DDBJ databases">
        <authorList>
            <person name="Chen Y."/>
            <person name="Shah S."/>
            <person name="Dougan E. K."/>
            <person name="Thang M."/>
            <person name="Chan C."/>
        </authorList>
    </citation>
    <scope>NUCLEOTIDE SEQUENCE [LARGE SCALE GENOMIC DNA]</scope>
</reference>
<comment type="similarity">
    <text evidence="1">Belongs to the peptidase S1 family.</text>
</comment>
<evidence type="ECO:0000259" key="3">
    <source>
        <dbReference type="PROSITE" id="PS50240"/>
    </source>
</evidence>
<sequence length="359" mass="36639">MVAAPLGAGSRRRWPPLGALGAAAACCRGASAAALAAKESRAETRIINGTVVKNASEKYSFFALPTSGPDSNSWLGCGASIISPTFGLTSAHCFGGGLRPCEGPRSLALWLGEVELRPDRSIVPVPGARSFRVVADVMCSSDFDGKCSHGHDIALLKLRLEHGGLPAWVKPVPVDTGAGGGVALLGSSVKTIGFGLMESEDDPASIGDMSASLREVAVDVLPQDAPQCARVFSGGWGCSDQYSEGAAINLDQQLCAGAADFSRPRDTCAGDSGSPMIDATGHQVGIVSYGGGPGEVMSGPGRQCGDPSYPGVYARVSAFAGFLQDHVLDLPGAAARVDAVSFAAAAAEDPPLQRLLRGS</sequence>
<dbReference type="PROSITE" id="PS00135">
    <property type="entry name" value="TRYPSIN_SER"/>
    <property type="match status" value="1"/>
</dbReference>
<proteinExistence type="inferred from homology"/>
<protein>
    <recommendedName>
        <fullName evidence="3">Peptidase S1 domain-containing protein</fullName>
    </recommendedName>
</protein>
<dbReference type="PRINTS" id="PR00722">
    <property type="entry name" value="CHYMOTRYPSIN"/>
</dbReference>
<evidence type="ECO:0000313" key="5">
    <source>
        <dbReference type="Proteomes" id="UP001189429"/>
    </source>
</evidence>
<organism evidence="4 5">
    <name type="scientific">Prorocentrum cordatum</name>
    <dbReference type="NCBI Taxonomy" id="2364126"/>
    <lineage>
        <taxon>Eukaryota</taxon>
        <taxon>Sar</taxon>
        <taxon>Alveolata</taxon>
        <taxon>Dinophyceae</taxon>
        <taxon>Prorocentrales</taxon>
        <taxon>Prorocentraceae</taxon>
        <taxon>Prorocentrum</taxon>
    </lineage>
</organism>
<dbReference type="InterPro" id="IPR043504">
    <property type="entry name" value="Peptidase_S1_PA_chymotrypsin"/>
</dbReference>
<evidence type="ECO:0000256" key="1">
    <source>
        <dbReference type="ARBA" id="ARBA00007664"/>
    </source>
</evidence>
<gene>
    <name evidence="4" type="ORF">PCOR1329_LOCUS20280</name>
</gene>
<dbReference type="InterPro" id="IPR033116">
    <property type="entry name" value="TRYPSIN_SER"/>
</dbReference>
<feature type="domain" description="Peptidase S1" evidence="3">
    <location>
        <begin position="46"/>
        <end position="328"/>
    </location>
</feature>
<evidence type="ECO:0000256" key="2">
    <source>
        <dbReference type="ARBA" id="ARBA00023157"/>
    </source>
</evidence>
<dbReference type="PROSITE" id="PS50240">
    <property type="entry name" value="TRYPSIN_DOM"/>
    <property type="match status" value="1"/>
</dbReference>
<dbReference type="SMART" id="SM00020">
    <property type="entry name" value="Tryp_SPc"/>
    <property type="match status" value="1"/>
</dbReference>
<dbReference type="InterPro" id="IPR001314">
    <property type="entry name" value="Peptidase_S1A"/>
</dbReference>
<dbReference type="PANTHER" id="PTHR24276:SF98">
    <property type="entry name" value="FI18310P1-RELATED"/>
    <property type="match status" value="1"/>
</dbReference>
<dbReference type="EMBL" id="CAUYUJ010006557">
    <property type="protein sequence ID" value="CAK0817780.1"/>
    <property type="molecule type" value="Genomic_DNA"/>
</dbReference>
<dbReference type="Pfam" id="PF00089">
    <property type="entry name" value="Trypsin"/>
    <property type="match status" value="1"/>
</dbReference>
<evidence type="ECO:0000313" key="4">
    <source>
        <dbReference type="EMBL" id="CAK0817780.1"/>
    </source>
</evidence>
<keyword evidence="5" id="KW-1185">Reference proteome</keyword>
<dbReference type="SUPFAM" id="SSF50494">
    <property type="entry name" value="Trypsin-like serine proteases"/>
    <property type="match status" value="1"/>
</dbReference>
<dbReference type="PANTHER" id="PTHR24276">
    <property type="entry name" value="POLYSERASE-RELATED"/>
    <property type="match status" value="1"/>
</dbReference>
<accession>A0ABN9RFG7</accession>
<dbReference type="InterPro" id="IPR009003">
    <property type="entry name" value="Peptidase_S1_PA"/>
</dbReference>
<dbReference type="Proteomes" id="UP001189429">
    <property type="component" value="Unassembled WGS sequence"/>
</dbReference>
<dbReference type="InterPro" id="IPR001254">
    <property type="entry name" value="Trypsin_dom"/>
</dbReference>